<evidence type="ECO:0000256" key="12">
    <source>
        <dbReference type="SAM" id="SignalP"/>
    </source>
</evidence>
<reference evidence="15" key="2">
    <citation type="submission" date="2023-06" db="EMBL/GenBank/DDBJ databases">
        <authorList>
            <person name="Ma L."/>
            <person name="Liu K.-W."/>
            <person name="Li Z."/>
            <person name="Hsiao Y.-Y."/>
            <person name="Qi Y."/>
            <person name="Fu T."/>
            <person name="Tang G."/>
            <person name="Zhang D."/>
            <person name="Sun W.-H."/>
            <person name="Liu D.-K."/>
            <person name="Li Y."/>
            <person name="Chen G.-Z."/>
            <person name="Liu X.-D."/>
            <person name="Liao X.-Y."/>
            <person name="Jiang Y.-T."/>
            <person name="Yu X."/>
            <person name="Hao Y."/>
            <person name="Huang J."/>
            <person name="Zhao X.-W."/>
            <person name="Ke S."/>
            <person name="Chen Y.-Y."/>
            <person name="Wu W.-L."/>
            <person name="Hsu J.-L."/>
            <person name="Lin Y.-F."/>
            <person name="Huang M.-D."/>
            <person name="Li C.-Y."/>
            <person name="Huang L."/>
            <person name="Wang Z.-W."/>
            <person name="Zhao X."/>
            <person name="Zhong W.-Y."/>
            <person name="Peng D.-H."/>
            <person name="Ahmad S."/>
            <person name="Lan S."/>
            <person name="Zhang J.-S."/>
            <person name="Tsai W.-C."/>
            <person name="Van De Peer Y."/>
            <person name="Liu Z.-J."/>
        </authorList>
    </citation>
    <scope>NUCLEOTIDE SEQUENCE</scope>
    <source>
        <strain evidence="15">SCP</strain>
        <tissue evidence="15">Leaves</tissue>
    </source>
</reference>
<keyword evidence="6 12" id="KW-0732">Signal</keyword>
<comment type="subcellular location">
    <subcellularLocation>
        <location evidence="1">Cell membrane</location>
        <topology evidence="1">Single-pass type I membrane protein</topology>
    </subcellularLocation>
</comment>
<dbReference type="Pfam" id="PF00560">
    <property type="entry name" value="LRR_1"/>
    <property type="match status" value="4"/>
</dbReference>
<name>A0AAV9B685_ACOGR</name>
<reference evidence="15" key="1">
    <citation type="journal article" date="2023" name="Nat. Commun.">
        <title>Diploid and tetraploid genomes of Acorus and the evolution of monocots.</title>
        <authorList>
            <person name="Ma L."/>
            <person name="Liu K.W."/>
            <person name="Li Z."/>
            <person name="Hsiao Y.Y."/>
            <person name="Qi Y."/>
            <person name="Fu T."/>
            <person name="Tang G.D."/>
            <person name="Zhang D."/>
            <person name="Sun W.H."/>
            <person name="Liu D.K."/>
            <person name="Li Y."/>
            <person name="Chen G.Z."/>
            <person name="Liu X.D."/>
            <person name="Liao X.Y."/>
            <person name="Jiang Y.T."/>
            <person name="Yu X."/>
            <person name="Hao Y."/>
            <person name="Huang J."/>
            <person name="Zhao X.W."/>
            <person name="Ke S."/>
            <person name="Chen Y.Y."/>
            <person name="Wu W.L."/>
            <person name="Hsu J.L."/>
            <person name="Lin Y.F."/>
            <person name="Huang M.D."/>
            <person name="Li C.Y."/>
            <person name="Huang L."/>
            <person name="Wang Z.W."/>
            <person name="Zhao X."/>
            <person name="Zhong W.Y."/>
            <person name="Peng D.H."/>
            <person name="Ahmad S."/>
            <person name="Lan S."/>
            <person name="Zhang J.S."/>
            <person name="Tsai W.C."/>
            <person name="Van de Peer Y."/>
            <person name="Liu Z.J."/>
        </authorList>
    </citation>
    <scope>NUCLEOTIDE SEQUENCE</scope>
    <source>
        <strain evidence="15">SCP</strain>
    </source>
</reference>
<dbReference type="PANTHER" id="PTHR48063:SF98">
    <property type="entry name" value="LRR RECEPTOR-LIKE SERINE_THREONINE-PROTEIN KINASE FLS2"/>
    <property type="match status" value="1"/>
</dbReference>
<comment type="caution">
    <text evidence="15">The sequence shown here is derived from an EMBL/GenBank/DDBJ whole genome shotgun (WGS) entry which is preliminary data.</text>
</comment>
<evidence type="ECO:0000256" key="4">
    <source>
        <dbReference type="ARBA" id="ARBA00022614"/>
    </source>
</evidence>
<evidence type="ECO:0000256" key="8">
    <source>
        <dbReference type="ARBA" id="ARBA00022989"/>
    </source>
</evidence>
<evidence type="ECO:0000259" key="13">
    <source>
        <dbReference type="Pfam" id="PF08263"/>
    </source>
</evidence>
<feature type="signal peptide" evidence="12">
    <location>
        <begin position="1"/>
        <end position="18"/>
    </location>
</feature>
<dbReference type="SMART" id="SM00365">
    <property type="entry name" value="LRR_SD22"/>
    <property type="match status" value="6"/>
</dbReference>
<gene>
    <name evidence="15" type="ORF">QJS04_geneDACA013075</name>
</gene>
<dbReference type="AlphaFoldDB" id="A0AAV9B685"/>
<dbReference type="EMBL" id="JAUJYN010000005">
    <property type="protein sequence ID" value="KAK1271848.1"/>
    <property type="molecule type" value="Genomic_DNA"/>
</dbReference>
<evidence type="ECO:0000256" key="6">
    <source>
        <dbReference type="ARBA" id="ARBA00022729"/>
    </source>
</evidence>
<accession>A0AAV9B685</accession>
<feature type="chain" id="PRO_5043541272" description="Leucine-rich repeat-containing N-terminal plant-type domain-containing protein" evidence="12">
    <location>
        <begin position="19"/>
        <end position="843"/>
    </location>
</feature>
<dbReference type="InterPro" id="IPR032675">
    <property type="entry name" value="LRR_dom_sf"/>
</dbReference>
<keyword evidence="4" id="KW-0433">Leucine-rich repeat</keyword>
<evidence type="ECO:0000256" key="1">
    <source>
        <dbReference type="ARBA" id="ARBA00004251"/>
    </source>
</evidence>
<evidence type="ECO:0000313" key="16">
    <source>
        <dbReference type="Proteomes" id="UP001179952"/>
    </source>
</evidence>
<dbReference type="Pfam" id="PF23598">
    <property type="entry name" value="LRR_14"/>
    <property type="match status" value="1"/>
</dbReference>
<protein>
    <recommendedName>
        <fullName evidence="17">Leucine-rich repeat-containing N-terminal plant-type domain-containing protein</fullName>
    </recommendedName>
</protein>
<dbReference type="InterPro" id="IPR001611">
    <property type="entry name" value="Leu-rich_rpt"/>
</dbReference>
<dbReference type="InterPro" id="IPR003591">
    <property type="entry name" value="Leu-rich_rpt_typical-subtyp"/>
</dbReference>
<evidence type="ECO:0000256" key="10">
    <source>
        <dbReference type="ARBA" id="ARBA00023180"/>
    </source>
</evidence>
<evidence type="ECO:0000313" key="15">
    <source>
        <dbReference type="EMBL" id="KAK1271848.1"/>
    </source>
</evidence>
<dbReference type="PANTHER" id="PTHR48063">
    <property type="entry name" value="LRR RECEPTOR-LIKE KINASE"/>
    <property type="match status" value="1"/>
</dbReference>
<keyword evidence="10" id="KW-0325">Glycoprotein</keyword>
<proteinExistence type="inferred from homology"/>
<dbReference type="Pfam" id="PF08263">
    <property type="entry name" value="LRRNT_2"/>
    <property type="match status" value="1"/>
</dbReference>
<evidence type="ECO:0000256" key="3">
    <source>
        <dbReference type="ARBA" id="ARBA00022475"/>
    </source>
</evidence>
<keyword evidence="5 11" id="KW-0812">Transmembrane</keyword>
<dbReference type="PROSITE" id="PS51450">
    <property type="entry name" value="LRR"/>
    <property type="match status" value="3"/>
</dbReference>
<dbReference type="Gene3D" id="3.80.10.10">
    <property type="entry name" value="Ribonuclease Inhibitor"/>
    <property type="match status" value="3"/>
</dbReference>
<dbReference type="Pfam" id="PF13855">
    <property type="entry name" value="LRR_8"/>
    <property type="match status" value="2"/>
</dbReference>
<evidence type="ECO:0000256" key="5">
    <source>
        <dbReference type="ARBA" id="ARBA00022692"/>
    </source>
</evidence>
<sequence length="843" mass="94087">MFLGCVIWFISCPQKCYGCLTEEQRTLLQIKDSLSDVNEFDPLKDWISGGDCCDWERIACKRSSVARIDLSSVVGSERRIWHPNATMFEQFRGLQELDLSDNHIKGWADIKGFEGLRKLKVLRLNNNNLTDQSIAPWINNLTSMTYLDLYNNSLTDAGWISNLTSLVIANLSMNSIVSMSSEKWSLPNLQELYMRKNQLTQIEWLSNLTSLTMVQLAYNKFTDSSTLKVFCRLNRLESIFIEVNDMEGEVDPCIGKLSSLKDFDISYNSLVGGVPAFFPNLTSIRLIVIRNNLFKGVYHLSVLANLSQLTQLELSDNIGLEVETESPTWTPSFNLQYILLRNCVINKRSNRRIPTFVSHQTYLQFLDLSYASLSGVIPSSLFYNVEELYLSGNGLTGPRLPSIINGTSSLTTLDISDNPIYGSLSSNISKVFPNLIVLNMSTTALGGGIPSSLNELRFLEALDLSNNNLTGDIPPILNTNNATLRFLSLSNNKLQGEMLPQHSNTTHLVHLSLNDNLFTGGVSPSLSRSPNLQTLDVRNNQMSGQIPGWLFDLPNVVVLLLSGNRFSGPIPIQLCDSQNLHLLDMSNNSIGGTIPHCLNNVTSWELQTLIKVVDFYYDFETFFSTYFTMKGRSLSYKGSPLSLLTGIDFSMNRIIGSIPTEMGGLKAISSMNLSNNFLEGPIPESFQGLDNIESLDLSHNRLTGAIPPGLVSLHWLSAFNVAYNNLSGAIPTNDQFSTFGLGSYEGNPGLCGDIVKKNCTSSVTPFDEGDQREGTRFIDKPVIYYLFVMASYAIGFWGVIAFLVINTDWRVRLFVTTDELIYACVDKVWTFSRQFKNQLRTAG</sequence>
<evidence type="ECO:0000256" key="2">
    <source>
        <dbReference type="ARBA" id="ARBA00009592"/>
    </source>
</evidence>
<dbReference type="SUPFAM" id="SSF52058">
    <property type="entry name" value="L domain-like"/>
    <property type="match status" value="3"/>
</dbReference>
<feature type="domain" description="Leucine-rich repeat-containing N-terminal plant-type" evidence="13">
    <location>
        <begin position="22"/>
        <end position="60"/>
    </location>
</feature>
<dbReference type="FunFam" id="3.80.10.10:FF:000111">
    <property type="entry name" value="LRR receptor-like serine/threonine-protein kinase ERECTA"/>
    <property type="match status" value="1"/>
</dbReference>
<feature type="transmembrane region" description="Helical" evidence="11">
    <location>
        <begin position="782"/>
        <end position="805"/>
    </location>
</feature>
<dbReference type="GO" id="GO:0005886">
    <property type="term" value="C:plasma membrane"/>
    <property type="evidence" value="ECO:0007669"/>
    <property type="project" value="UniProtKB-SubCell"/>
</dbReference>
<evidence type="ECO:0000256" key="9">
    <source>
        <dbReference type="ARBA" id="ARBA00023136"/>
    </source>
</evidence>
<keyword evidence="8 11" id="KW-1133">Transmembrane helix</keyword>
<dbReference type="FunFam" id="3.80.10.10:FF:000041">
    <property type="entry name" value="LRR receptor-like serine/threonine-protein kinase ERECTA"/>
    <property type="match status" value="2"/>
</dbReference>
<keyword evidence="7" id="KW-0677">Repeat</keyword>
<dbReference type="InterPro" id="IPR013210">
    <property type="entry name" value="LRR_N_plant-typ"/>
</dbReference>
<keyword evidence="9 11" id="KW-0472">Membrane</keyword>
<evidence type="ECO:0000259" key="14">
    <source>
        <dbReference type="Pfam" id="PF23598"/>
    </source>
</evidence>
<keyword evidence="3" id="KW-1003">Cell membrane</keyword>
<dbReference type="SMART" id="SM00369">
    <property type="entry name" value="LRR_TYP"/>
    <property type="match status" value="6"/>
</dbReference>
<comment type="similarity">
    <text evidence="2">Belongs to the RLP family.</text>
</comment>
<evidence type="ECO:0000256" key="11">
    <source>
        <dbReference type="SAM" id="Phobius"/>
    </source>
</evidence>
<dbReference type="Proteomes" id="UP001179952">
    <property type="component" value="Unassembled WGS sequence"/>
</dbReference>
<evidence type="ECO:0000256" key="7">
    <source>
        <dbReference type="ARBA" id="ARBA00022737"/>
    </source>
</evidence>
<dbReference type="InterPro" id="IPR046956">
    <property type="entry name" value="RLP23-like"/>
</dbReference>
<organism evidence="15 16">
    <name type="scientific">Acorus gramineus</name>
    <name type="common">Dwarf sweet flag</name>
    <dbReference type="NCBI Taxonomy" id="55184"/>
    <lineage>
        <taxon>Eukaryota</taxon>
        <taxon>Viridiplantae</taxon>
        <taxon>Streptophyta</taxon>
        <taxon>Embryophyta</taxon>
        <taxon>Tracheophyta</taxon>
        <taxon>Spermatophyta</taxon>
        <taxon>Magnoliopsida</taxon>
        <taxon>Liliopsida</taxon>
        <taxon>Acoraceae</taxon>
        <taxon>Acorus</taxon>
    </lineage>
</organism>
<evidence type="ECO:0008006" key="17">
    <source>
        <dbReference type="Google" id="ProtNLM"/>
    </source>
</evidence>
<keyword evidence="16" id="KW-1185">Reference proteome</keyword>
<dbReference type="InterPro" id="IPR055414">
    <property type="entry name" value="LRR_R13L4/SHOC2-like"/>
</dbReference>
<dbReference type="PRINTS" id="PR00019">
    <property type="entry name" value="LEURICHRPT"/>
</dbReference>
<feature type="domain" description="Disease resistance R13L4/SHOC-2-like LRR" evidence="14">
    <location>
        <begin position="88"/>
        <end position="316"/>
    </location>
</feature>